<accession>A0A811ZL45</accession>
<comment type="caution">
    <text evidence="2">The sequence shown here is derived from an EMBL/GenBank/DDBJ whole genome shotgun (WGS) entry which is preliminary data.</text>
</comment>
<dbReference type="EMBL" id="CAJHUB010000769">
    <property type="protein sequence ID" value="CAD7689662.1"/>
    <property type="molecule type" value="Genomic_DNA"/>
</dbReference>
<dbReference type="Proteomes" id="UP000645828">
    <property type="component" value="Unassembled WGS sequence"/>
</dbReference>
<sequence length="223" mass="24612">MSGILFGWNPSPWPHLKSRRMRPDTAPRAKALLTAAAGEGWGRGGEREGWVPPTDRPPRLRPRPVGRRPRPPDCDVSARGPLNGRPCRLAGSRLAVGGRAGGGRNRGKPCGRRLPWTLSRLVTRLRETWRVAEVTPGSATQGRGRGDEAMQVWRCWVACPRDTQTEEEPCSESGAHLVGSTSREPKVWETHHQHPLMFPLYPGSLMSTSLLLQNKRGVTAEDS</sequence>
<reference evidence="2" key="1">
    <citation type="submission" date="2020-12" db="EMBL/GenBank/DDBJ databases">
        <authorList>
            <consortium name="Molecular Ecology Group"/>
        </authorList>
    </citation>
    <scope>NUCLEOTIDE SEQUENCE</scope>
    <source>
        <strain evidence="2">TBG_1078</strain>
    </source>
</reference>
<evidence type="ECO:0000313" key="3">
    <source>
        <dbReference type="Proteomes" id="UP000645828"/>
    </source>
</evidence>
<name>A0A811ZL45_NYCPR</name>
<evidence type="ECO:0000313" key="2">
    <source>
        <dbReference type="EMBL" id="CAD7689662.1"/>
    </source>
</evidence>
<proteinExistence type="predicted"/>
<feature type="compositionally biased region" description="Basic residues" evidence="1">
    <location>
        <begin position="59"/>
        <end position="69"/>
    </location>
</feature>
<evidence type="ECO:0000256" key="1">
    <source>
        <dbReference type="SAM" id="MobiDB-lite"/>
    </source>
</evidence>
<protein>
    <submittedName>
        <fullName evidence="2">(raccoon dog) hypothetical protein</fullName>
    </submittedName>
</protein>
<keyword evidence="3" id="KW-1185">Reference proteome</keyword>
<feature type="region of interest" description="Disordered" evidence="1">
    <location>
        <begin position="35"/>
        <end position="82"/>
    </location>
</feature>
<dbReference type="AlphaFoldDB" id="A0A811ZL45"/>
<gene>
    <name evidence="2" type="ORF">NYPRO_LOCUS22456</name>
</gene>
<organism evidence="2 3">
    <name type="scientific">Nyctereutes procyonoides</name>
    <name type="common">Raccoon dog</name>
    <name type="synonym">Canis procyonoides</name>
    <dbReference type="NCBI Taxonomy" id="34880"/>
    <lineage>
        <taxon>Eukaryota</taxon>
        <taxon>Metazoa</taxon>
        <taxon>Chordata</taxon>
        <taxon>Craniata</taxon>
        <taxon>Vertebrata</taxon>
        <taxon>Euteleostomi</taxon>
        <taxon>Mammalia</taxon>
        <taxon>Eutheria</taxon>
        <taxon>Laurasiatheria</taxon>
        <taxon>Carnivora</taxon>
        <taxon>Caniformia</taxon>
        <taxon>Canidae</taxon>
        <taxon>Nyctereutes</taxon>
    </lineage>
</organism>